<dbReference type="GO" id="GO:0043103">
    <property type="term" value="P:hypoxanthine salvage"/>
    <property type="evidence" value="ECO:0007669"/>
    <property type="project" value="TreeGrafter"/>
</dbReference>
<accession>A0A174PZI2</accession>
<dbReference type="GO" id="GO:0008270">
    <property type="term" value="F:zinc ion binding"/>
    <property type="evidence" value="ECO:0007669"/>
    <property type="project" value="UniProtKB-UniRule"/>
</dbReference>
<evidence type="ECO:0000256" key="1">
    <source>
        <dbReference type="ARBA" id="ARBA00012784"/>
    </source>
</evidence>
<dbReference type="GO" id="GO:0005829">
    <property type="term" value="C:cytosol"/>
    <property type="evidence" value="ECO:0007669"/>
    <property type="project" value="TreeGrafter"/>
</dbReference>
<evidence type="ECO:0000313" key="11">
    <source>
        <dbReference type="EMBL" id="CUP63249.1"/>
    </source>
</evidence>
<dbReference type="NCBIfam" id="TIGR01430">
    <property type="entry name" value="aden_deam"/>
    <property type="match status" value="1"/>
</dbReference>
<feature type="binding site" evidence="9">
    <location>
        <position position="170"/>
    </location>
    <ligand>
        <name>substrate</name>
    </ligand>
</feature>
<dbReference type="RefSeq" id="WP_055206094.1">
    <property type="nucleotide sequence ID" value="NZ_CZBO01000001.1"/>
</dbReference>
<comment type="catalytic activity">
    <reaction evidence="8">
        <text>2'-deoxyadenosine + H2O + H(+) = 2'-deoxyinosine + NH4(+)</text>
        <dbReference type="Rhea" id="RHEA:28190"/>
        <dbReference type="ChEBI" id="CHEBI:15377"/>
        <dbReference type="ChEBI" id="CHEBI:15378"/>
        <dbReference type="ChEBI" id="CHEBI:17256"/>
        <dbReference type="ChEBI" id="CHEBI:28938"/>
        <dbReference type="ChEBI" id="CHEBI:28997"/>
        <dbReference type="EC" id="3.5.4.4"/>
    </reaction>
    <physiologicalReaction direction="left-to-right" evidence="8">
        <dbReference type="Rhea" id="RHEA:28191"/>
    </physiologicalReaction>
</comment>
<keyword evidence="3 9" id="KW-0378">Hydrolase</keyword>
<dbReference type="GO" id="GO:0009117">
    <property type="term" value="P:nucleotide metabolic process"/>
    <property type="evidence" value="ECO:0007669"/>
    <property type="project" value="UniProtKB-KW"/>
</dbReference>
<reference evidence="11 12" key="1">
    <citation type="submission" date="2015-09" db="EMBL/GenBank/DDBJ databases">
        <authorList>
            <consortium name="Pathogen Informatics"/>
        </authorList>
    </citation>
    <scope>NUCLEOTIDE SEQUENCE [LARGE SCALE GENOMIC DNA]</scope>
    <source>
        <strain evidence="11 12">2789STDY5834956</strain>
    </source>
</reference>
<feature type="binding site" evidence="9">
    <location>
        <position position="12"/>
    </location>
    <ligand>
        <name>Zn(2+)</name>
        <dbReference type="ChEBI" id="CHEBI:29105"/>
        <note>catalytic</note>
    </ligand>
</feature>
<dbReference type="GO" id="GO:0046936">
    <property type="term" value="F:2'-deoxyadenosine deaminase activity"/>
    <property type="evidence" value="ECO:0007669"/>
    <property type="project" value="RHEA"/>
</dbReference>
<feature type="binding site" evidence="9">
    <location>
        <position position="197"/>
    </location>
    <ligand>
        <name>Zn(2+)</name>
        <dbReference type="ChEBI" id="CHEBI:29105"/>
        <note>catalytic</note>
    </ligand>
</feature>
<feature type="domain" description="Adenosine deaminase" evidence="10">
    <location>
        <begin position="7"/>
        <end position="329"/>
    </location>
</feature>
<dbReference type="GO" id="GO:0046103">
    <property type="term" value="P:inosine biosynthetic process"/>
    <property type="evidence" value="ECO:0007669"/>
    <property type="project" value="TreeGrafter"/>
</dbReference>
<dbReference type="Proteomes" id="UP000095563">
    <property type="component" value="Unassembled WGS sequence"/>
</dbReference>
<feature type="binding site" evidence="9">
    <location>
        <position position="14"/>
    </location>
    <ligand>
        <name>Zn(2+)</name>
        <dbReference type="ChEBI" id="CHEBI:29105"/>
        <note>catalytic</note>
    </ligand>
</feature>
<feature type="site" description="Important for catalytic activity" evidence="9">
    <location>
        <position position="221"/>
    </location>
</feature>
<dbReference type="PANTHER" id="PTHR11409:SF43">
    <property type="entry name" value="ADENOSINE DEAMINASE"/>
    <property type="match status" value="1"/>
</dbReference>
<gene>
    <name evidence="9 11" type="primary">add</name>
    <name evidence="11" type="ORF">ERS852568_00220</name>
</gene>
<evidence type="ECO:0000256" key="3">
    <source>
        <dbReference type="ARBA" id="ARBA00022801"/>
    </source>
</evidence>
<keyword evidence="4 9" id="KW-0862">Zinc</keyword>
<protein>
    <recommendedName>
        <fullName evidence="1 9">Adenosine deaminase</fullName>
        <ecNumber evidence="1 9">3.5.4.4</ecNumber>
    </recommendedName>
    <alternativeName>
        <fullName evidence="6 9">Adenosine aminohydrolase</fullName>
    </alternativeName>
</protein>
<feature type="binding site" evidence="9">
    <location>
        <position position="16"/>
    </location>
    <ligand>
        <name>substrate</name>
    </ligand>
</feature>
<dbReference type="AlphaFoldDB" id="A0A174PZI2"/>
<dbReference type="InterPro" id="IPR028893">
    <property type="entry name" value="A_deaminase"/>
</dbReference>
<dbReference type="Gene3D" id="3.20.20.140">
    <property type="entry name" value="Metal-dependent hydrolases"/>
    <property type="match status" value="1"/>
</dbReference>
<dbReference type="InterPro" id="IPR001365">
    <property type="entry name" value="A_deaminase_dom"/>
</dbReference>
<dbReference type="InterPro" id="IPR006330">
    <property type="entry name" value="Ado/ade_deaminase"/>
</dbReference>
<dbReference type="EC" id="3.5.4.4" evidence="1 9"/>
<keyword evidence="5 9" id="KW-0546">Nucleotide metabolism</keyword>
<comment type="function">
    <text evidence="9">Catalyzes the hydrolytic deamination of adenosine and 2-deoxyadenosine.</text>
</comment>
<dbReference type="EMBL" id="CZBO01000001">
    <property type="protein sequence ID" value="CUP63249.1"/>
    <property type="molecule type" value="Genomic_DNA"/>
</dbReference>
<sequence>MKFKNAPKIELHCHLDGSLRIDTVVDLIKKENLELKNLGYDEIKSELIVPDDCKSLNDYLKRFDIPNMLMQSKENLKRIAYELIEDASLENVKYIEVRFAPLLHKNDGLSVEEIIESVLEGLREGERDFNVKSNLILSLLRHMDVESAYEVIEGGKKFIGQGVVALDLAGGEEKGFVHKFVDAFKLAREYGYKVTIHAGETGFAENVSDAINLLKAERIGHGVAILKDKEVYNLVKDNNIVLEMCPKSNVQTKAVKEYSKHPIKKFLDDGLCVNLSTDNRTVSNVTLTEECNNINSIHSLTESDVKKLYINSIKGAFCTNETKEWLMAQI</sequence>
<comment type="similarity">
    <text evidence="9">Belongs to the metallo-dependent hydrolases superfamily. Adenosine and AMP deaminases family. Adenosine deaminase subfamily.</text>
</comment>
<comment type="caution">
    <text evidence="9">Lacks conserved residue(s) required for the propagation of feature annotation.</text>
</comment>
<evidence type="ECO:0000256" key="2">
    <source>
        <dbReference type="ARBA" id="ARBA00022723"/>
    </source>
</evidence>
<dbReference type="Pfam" id="PF00962">
    <property type="entry name" value="A_deaminase"/>
    <property type="match status" value="1"/>
</dbReference>
<evidence type="ECO:0000256" key="9">
    <source>
        <dbReference type="HAMAP-Rule" id="MF_00540"/>
    </source>
</evidence>
<evidence type="ECO:0000313" key="12">
    <source>
        <dbReference type="Proteomes" id="UP000095563"/>
    </source>
</evidence>
<keyword evidence="2 9" id="KW-0479">Metal-binding</keyword>
<feature type="active site" description="Proton donor" evidence="9">
    <location>
        <position position="200"/>
    </location>
</feature>
<name>A0A174PZI2_9CLOT</name>
<dbReference type="PANTHER" id="PTHR11409">
    <property type="entry name" value="ADENOSINE DEAMINASE"/>
    <property type="match status" value="1"/>
</dbReference>
<dbReference type="GO" id="GO:0004000">
    <property type="term" value="F:adenosine deaminase activity"/>
    <property type="evidence" value="ECO:0007669"/>
    <property type="project" value="UniProtKB-UniRule"/>
</dbReference>
<feature type="binding site" evidence="9">
    <location>
        <position position="14"/>
    </location>
    <ligand>
        <name>substrate</name>
    </ligand>
</feature>
<dbReference type="CDD" id="cd01320">
    <property type="entry name" value="ADA"/>
    <property type="match status" value="1"/>
</dbReference>
<dbReference type="HAMAP" id="MF_00540">
    <property type="entry name" value="A_deaminase"/>
    <property type="match status" value="1"/>
</dbReference>
<evidence type="ECO:0000256" key="7">
    <source>
        <dbReference type="ARBA" id="ARBA00047989"/>
    </source>
</evidence>
<proteinExistence type="inferred from homology"/>
<dbReference type="SUPFAM" id="SSF51556">
    <property type="entry name" value="Metallo-dependent hydrolases"/>
    <property type="match status" value="1"/>
</dbReference>
<evidence type="ECO:0000259" key="10">
    <source>
        <dbReference type="Pfam" id="PF00962"/>
    </source>
</evidence>
<evidence type="ECO:0000256" key="4">
    <source>
        <dbReference type="ARBA" id="ARBA00022833"/>
    </source>
</evidence>
<feature type="binding site" evidence="9">
    <location>
        <position position="278"/>
    </location>
    <ligand>
        <name>Zn(2+)</name>
        <dbReference type="ChEBI" id="CHEBI:29105"/>
        <note>catalytic</note>
    </ligand>
</feature>
<evidence type="ECO:0000256" key="8">
    <source>
        <dbReference type="ARBA" id="ARBA00049213"/>
    </source>
</evidence>
<dbReference type="GO" id="GO:0006154">
    <property type="term" value="P:adenosine catabolic process"/>
    <property type="evidence" value="ECO:0007669"/>
    <property type="project" value="TreeGrafter"/>
</dbReference>
<evidence type="ECO:0000256" key="5">
    <source>
        <dbReference type="ARBA" id="ARBA00023080"/>
    </source>
</evidence>
<organism evidence="11 12">
    <name type="scientific">Clostridium baratii</name>
    <dbReference type="NCBI Taxonomy" id="1561"/>
    <lineage>
        <taxon>Bacteria</taxon>
        <taxon>Bacillati</taxon>
        <taxon>Bacillota</taxon>
        <taxon>Clostridia</taxon>
        <taxon>Eubacteriales</taxon>
        <taxon>Clostridiaceae</taxon>
        <taxon>Clostridium</taxon>
    </lineage>
</organism>
<comment type="catalytic activity">
    <reaction evidence="7">
        <text>adenosine + H2O + H(+) = inosine + NH4(+)</text>
        <dbReference type="Rhea" id="RHEA:24408"/>
        <dbReference type="ChEBI" id="CHEBI:15377"/>
        <dbReference type="ChEBI" id="CHEBI:15378"/>
        <dbReference type="ChEBI" id="CHEBI:16335"/>
        <dbReference type="ChEBI" id="CHEBI:17596"/>
        <dbReference type="ChEBI" id="CHEBI:28938"/>
        <dbReference type="EC" id="3.5.4.4"/>
    </reaction>
    <physiologicalReaction direction="left-to-right" evidence="7">
        <dbReference type="Rhea" id="RHEA:24409"/>
    </physiologicalReaction>
</comment>
<comment type="cofactor">
    <cofactor evidence="9">
        <name>Zn(2+)</name>
        <dbReference type="ChEBI" id="CHEBI:29105"/>
    </cofactor>
    <text evidence="9">Binds 1 zinc ion per subunit.</text>
</comment>
<dbReference type="GO" id="GO:0009168">
    <property type="term" value="P:purine ribonucleoside monophosphate biosynthetic process"/>
    <property type="evidence" value="ECO:0007669"/>
    <property type="project" value="UniProtKB-UniRule"/>
</dbReference>
<evidence type="ECO:0000256" key="6">
    <source>
        <dbReference type="ARBA" id="ARBA00031852"/>
    </source>
</evidence>
<dbReference type="InterPro" id="IPR032466">
    <property type="entry name" value="Metal_Hydrolase"/>
</dbReference>